<evidence type="ECO:0000256" key="6">
    <source>
        <dbReference type="ARBA" id="ARBA00023125"/>
    </source>
</evidence>
<accession>A0ABV5VQ64</accession>
<dbReference type="PANTHER" id="PTHR30532">
    <property type="entry name" value="IRON III DICITRATE-BINDING PERIPLASMIC PROTEIN"/>
    <property type="match status" value="1"/>
</dbReference>
<dbReference type="PROSITE" id="PS01124">
    <property type="entry name" value="HTH_ARAC_FAMILY_2"/>
    <property type="match status" value="1"/>
</dbReference>
<comment type="similarity">
    <text evidence="2">Belongs to the bacterial solute-binding protein 8 family.</text>
</comment>
<dbReference type="Pfam" id="PF01497">
    <property type="entry name" value="Peripla_BP_2"/>
    <property type="match status" value="1"/>
</dbReference>
<evidence type="ECO:0000259" key="9">
    <source>
        <dbReference type="PROSITE" id="PS50983"/>
    </source>
</evidence>
<dbReference type="InterPro" id="IPR051313">
    <property type="entry name" value="Bact_iron-sidero_bind"/>
</dbReference>
<evidence type="ECO:0000256" key="1">
    <source>
        <dbReference type="ARBA" id="ARBA00004196"/>
    </source>
</evidence>
<name>A0ABV5VQ64_9BACL</name>
<dbReference type="PROSITE" id="PS00041">
    <property type="entry name" value="HTH_ARAC_FAMILY_1"/>
    <property type="match status" value="1"/>
</dbReference>
<dbReference type="PANTHER" id="PTHR30532:SF26">
    <property type="entry name" value="IRON(3+)-HYDROXAMATE-BINDING PROTEIN FHUD"/>
    <property type="match status" value="1"/>
</dbReference>
<evidence type="ECO:0000256" key="5">
    <source>
        <dbReference type="ARBA" id="ARBA00023015"/>
    </source>
</evidence>
<protein>
    <submittedName>
        <fullName evidence="10">Helix-turn-helix domain-containing protein</fullName>
    </submittedName>
</protein>
<dbReference type="RefSeq" id="WP_344907248.1">
    <property type="nucleotide sequence ID" value="NZ_BAAAYO010000005.1"/>
</dbReference>
<dbReference type="InterPro" id="IPR018060">
    <property type="entry name" value="HTH_AraC"/>
</dbReference>
<evidence type="ECO:0000256" key="7">
    <source>
        <dbReference type="ARBA" id="ARBA00023163"/>
    </source>
</evidence>
<keyword evidence="5" id="KW-0805">Transcription regulation</keyword>
<gene>
    <name evidence="10" type="ORF">ACFFNY_02430</name>
</gene>
<dbReference type="SUPFAM" id="SSF46689">
    <property type="entry name" value="Homeodomain-like"/>
    <property type="match status" value="2"/>
</dbReference>
<evidence type="ECO:0000259" key="8">
    <source>
        <dbReference type="PROSITE" id="PS01124"/>
    </source>
</evidence>
<dbReference type="SUPFAM" id="SSF53807">
    <property type="entry name" value="Helical backbone' metal receptor"/>
    <property type="match status" value="1"/>
</dbReference>
<evidence type="ECO:0000256" key="4">
    <source>
        <dbReference type="ARBA" id="ARBA00022729"/>
    </source>
</evidence>
<organism evidence="10 11">
    <name type="scientific">Paenibacillus hodogayensis</name>
    <dbReference type="NCBI Taxonomy" id="279208"/>
    <lineage>
        <taxon>Bacteria</taxon>
        <taxon>Bacillati</taxon>
        <taxon>Bacillota</taxon>
        <taxon>Bacilli</taxon>
        <taxon>Bacillales</taxon>
        <taxon>Paenibacillaceae</taxon>
        <taxon>Paenibacillus</taxon>
    </lineage>
</organism>
<comment type="subcellular location">
    <subcellularLocation>
        <location evidence="1">Cell envelope</location>
    </subcellularLocation>
</comment>
<dbReference type="InterPro" id="IPR018062">
    <property type="entry name" value="HTH_AraC-typ_CS"/>
</dbReference>
<feature type="domain" description="Fe/B12 periplasmic-binding" evidence="9">
    <location>
        <begin position="283"/>
        <end position="542"/>
    </location>
</feature>
<keyword evidence="11" id="KW-1185">Reference proteome</keyword>
<dbReference type="InterPro" id="IPR002491">
    <property type="entry name" value="ABC_transptr_periplasmic_BD"/>
</dbReference>
<dbReference type="Proteomes" id="UP001589619">
    <property type="component" value="Unassembled WGS sequence"/>
</dbReference>
<dbReference type="EMBL" id="JBHMAG010000003">
    <property type="protein sequence ID" value="MFB9750415.1"/>
    <property type="molecule type" value="Genomic_DNA"/>
</dbReference>
<keyword evidence="6" id="KW-0238">DNA-binding</keyword>
<dbReference type="Pfam" id="PF12833">
    <property type="entry name" value="HTH_18"/>
    <property type="match status" value="1"/>
</dbReference>
<keyword evidence="3" id="KW-0813">Transport</keyword>
<evidence type="ECO:0000256" key="3">
    <source>
        <dbReference type="ARBA" id="ARBA00022448"/>
    </source>
</evidence>
<dbReference type="InterPro" id="IPR009057">
    <property type="entry name" value="Homeodomain-like_sf"/>
</dbReference>
<evidence type="ECO:0000313" key="10">
    <source>
        <dbReference type="EMBL" id="MFB9750415.1"/>
    </source>
</evidence>
<dbReference type="SMART" id="SM00342">
    <property type="entry name" value="HTH_ARAC"/>
    <property type="match status" value="1"/>
</dbReference>
<dbReference type="SUPFAM" id="SSF51215">
    <property type="entry name" value="Regulatory protein AraC"/>
    <property type="match status" value="1"/>
</dbReference>
<proteinExistence type="inferred from homology"/>
<keyword evidence="4" id="KW-0732">Signal</keyword>
<reference evidence="10 11" key="1">
    <citation type="submission" date="2024-09" db="EMBL/GenBank/DDBJ databases">
        <authorList>
            <person name="Sun Q."/>
            <person name="Mori K."/>
        </authorList>
    </citation>
    <scope>NUCLEOTIDE SEQUENCE [LARGE SCALE GENOMIC DNA]</scope>
    <source>
        <strain evidence="10 11">JCM 12520</strain>
    </source>
</reference>
<keyword evidence="7" id="KW-0804">Transcription</keyword>
<dbReference type="Gene3D" id="1.10.10.60">
    <property type="entry name" value="Homeodomain-like"/>
    <property type="match status" value="2"/>
</dbReference>
<sequence length="549" mass="61856">MNEHELEGAPTLFPRRPPLFRMTAIQAVACMAGETRGDKELLGTYCLLAVVKGQGSISIDGIGLPLFAGSCVMLLPGMIAELNYAGAGGMELYRLYFEALSEGESEADRQRAAEALLGRGEVEFRPFYRLVEFLEELYGKRHCAGEWESFRANAQLQDILARLAEQNRSRPEGDNALQAVERSIAFMHRSLHEDIAIEQLAEEAGIGRWQYNALFKSLTGTKPIDYLTDLRIHRAKELLLLPGHTLKAVAARAGFRDEYYFSRRFKQTVGVSPRQYADSQARQPRIMSLQYLGEVLSLGIKPVAASRGVLDLFRPQAVDVEGIEEPVEAEALLKLKPDLILFPSYVPKQLAEQLRKVAPAMEIDWFDDIYTRMTKIGGMLGKQREAKSWIRRYEAKAKQTREALSPYVREGETATAFIYDGAHRKLFVYGAHNFGHTLYRALQFAPPDKVKTLIGRHKRFRWTAIDAEAVTDYAGDRVFLAVTRDEPSKEWARAFTASELWTKLPAVRNGRAYVVEPKWGAYDPITLETHLDEMVRLLAVPSAEPGKRA</sequence>
<dbReference type="InterPro" id="IPR037923">
    <property type="entry name" value="HTH-like"/>
</dbReference>
<feature type="domain" description="HTH araC/xylS-type" evidence="8">
    <location>
        <begin position="181"/>
        <end position="279"/>
    </location>
</feature>
<evidence type="ECO:0000313" key="11">
    <source>
        <dbReference type="Proteomes" id="UP001589619"/>
    </source>
</evidence>
<evidence type="ECO:0000256" key="2">
    <source>
        <dbReference type="ARBA" id="ARBA00008814"/>
    </source>
</evidence>
<dbReference type="Gene3D" id="3.40.50.1980">
    <property type="entry name" value="Nitrogenase molybdenum iron protein domain"/>
    <property type="match status" value="2"/>
</dbReference>
<dbReference type="PROSITE" id="PS50983">
    <property type="entry name" value="FE_B12_PBP"/>
    <property type="match status" value="1"/>
</dbReference>
<comment type="caution">
    <text evidence="10">The sequence shown here is derived from an EMBL/GenBank/DDBJ whole genome shotgun (WGS) entry which is preliminary data.</text>
</comment>